<feature type="transmembrane region" description="Helical" evidence="11">
    <location>
        <begin position="195"/>
        <end position="215"/>
    </location>
</feature>
<gene>
    <name evidence="15" type="ORF">ACFQ2I_17420</name>
</gene>
<keyword evidence="16" id="KW-1185">Reference proteome</keyword>
<feature type="domain" description="Histidine kinase" evidence="13">
    <location>
        <begin position="441"/>
        <end position="659"/>
    </location>
</feature>
<dbReference type="PROSITE" id="PS50109">
    <property type="entry name" value="HIS_KIN"/>
    <property type="match status" value="2"/>
</dbReference>
<keyword evidence="11" id="KW-0812">Transmembrane</keyword>
<comment type="catalytic activity">
    <reaction evidence="1">
        <text>ATP + protein L-histidine = ADP + protein N-phospho-L-histidine.</text>
        <dbReference type="EC" id="2.7.13.3"/>
    </reaction>
</comment>
<sequence>MFRRKVNIRFIIMLFLCFLFLLPSEANGNQLAPLVLDETTEKVDVYPAIEMMKDQSRQWTVQEVISEPLSAQFLPVDEIKQLPGFFEMATWVRFDVTNQTDKHEWLLEFAFPLIHELRIYTVSESGVEELHNGGVDYRFEQRKIDHRHFVYDLQIEPGETRTYYAFAVGGGDLHPPINIWNPEAFIGKTGQESTLLGIFYGIVLVMIIYNLFLYISLRIRSYLYYVVAITCTLMGKLSINGLGFQYLWPDQPVWNKLAPSFWVALACIFILMFTRSFLEADQYIPSFKKWMYGLISLNSIVLVLLLSSPTIEFVTHYTAQYVMVLAAMSTFVTVLVTAFVCLNRGARQARFYIAGWLIFLTGVTLTILQRTVVFPYSSWLEYAGQASLTVEVVLSSLALADKINIIRREKEAAEYKAQESQMLLIQNLEEADKLKDEFLAVTSHELRTPLYGMIGIAESLQDGIAGKATAEMKEQLSMIINSGQRLTHLLNDILDFSQLKHNSLTLQYKPVDVRAVIHLVCAISMPSLEHKPISLRYQLDAELPLVWGDENRLQQIFYNLIGNAIKYTDEGEIVIAAQHTADGLMIKVSDTGRGIAADKMERIFQPYQQGDDSLDRKEGGAGIGLSIAKRLIELHEGKLEVESQEGAGSTFCVTLQVCDTGEAGSEEAATSEEILTEAVVIKGTSELILSKPLEMMPLAAPEANKRPIVMIADDEPVNIQVLTNQLALQGYEVRAVFRGGDVFSKLAEQEVDLLILDIMMPDLSGYEVCRRLRQTYSLMELPILMLTARNQLQDKLAAFEAGANDYLVKPCDKQELLSRVQTLVRAKTLNQQLIQLNLHLEEKVEERTQALASVNQELNRSHEKLLALSASRRELLANIAHELGGPVTLVHSYIQSLQEGLIDNNDAHYQQLVMDKMNVLNRLIDDLFDLSKLEADQASFNRKKIRLDTWMNRVFAHCEFAVMQAKRQFERGGLPDSCAHYVSEIDLERMDQVFTNVISNAVKHTIPGSGKIIVEASMLDSYRLLIRVQDNGVGISEEELPYIFERFYKEQRASSSLTPSGTGLGLAIVKQIVHGHQGEAWAESRVKEGTAICFTLPVSSVD</sequence>
<evidence type="ECO:0000256" key="6">
    <source>
        <dbReference type="ARBA" id="ARBA00022777"/>
    </source>
</evidence>
<evidence type="ECO:0000256" key="12">
    <source>
        <dbReference type="SAM" id="SignalP"/>
    </source>
</evidence>
<feature type="coiled-coil region" evidence="10">
    <location>
        <begin position="826"/>
        <end position="857"/>
    </location>
</feature>
<keyword evidence="6" id="KW-0418">Kinase</keyword>
<dbReference type="CDD" id="cd16922">
    <property type="entry name" value="HATPase_EvgS-ArcB-TorS-like"/>
    <property type="match status" value="1"/>
</dbReference>
<evidence type="ECO:0000256" key="2">
    <source>
        <dbReference type="ARBA" id="ARBA00012438"/>
    </source>
</evidence>
<accession>A0ABW3HUD8</accession>
<keyword evidence="3 9" id="KW-0597">Phosphoprotein</keyword>
<keyword evidence="8" id="KW-0902">Two-component regulatory system</keyword>
<evidence type="ECO:0000256" key="8">
    <source>
        <dbReference type="ARBA" id="ARBA00023012"/>
    </source>
</evidence>
<organism evidence="15 16">
    <name type="scientific">Paenibacillus chungangensis</name>
    <dbReference type="NCBI Taxonomy" id="696535"/>
    <lineage>
        <taxon>Bacteria</taxon>
        <taxon>Bacillati</taxon>
        <taxon>Bacillota</taxon>
        <taxon>Bacilli</taxon>
        <taxon>Bacillales</taxon>
        <taxon>Paenibacillaceae</taxon>
        <taxon>Paenibacillus</taxon>
    </lineage>
</organism>
<dbReference type="InterPro" id="IPR001789">
    <property type="entry name" value="Sig_transdc_resp-reg_receiver"/>
</dbReference>
<dbReference type="InterPro" id="IPR011623">
    <property type="entry name" value="7TMR_DISM_rcpt_extracell_dom1"/>
</dbReference>
<dbReference type="Gene3D" id="3.30.565.10">
    <property type="entry name" value="Histidine kinase-like ATPase, C-terminal domain"/>
    <property type="match status" value="2"/>
</dbReference>
<dbReference type="InterPro" id="IPR036097">
    <property type="entry name" value="HisK_dim/P_sf"/>
</dbReference>
<dbReference type="CDD" id="cd00075">
    <property type="entry name" value="HATPase"/>
    <property type="match status" value="1"/>
</dbReference>
<dbReference type="Pfam" id="PF02518">
    <property type="entry name" value="HATPase_c"/>
    <property type="match status" value="2"/>
</dbReference>
<keyword evidence="4" id="KW-0808">Transferase</keyword>
<evidence type="ECO:0000256" key="11">
    <source>
        <dbReference type="SAM" id="Phobius"/>
    </source>
</evidence>
<dbReference type="CDD" id="cd00082">
    <property type="entry name" value="HisKA"/>
    <property type="match status" value="2"/>
</dbReference>
<dbReference type="InterPro" id="IPR005467">
    <property type="entry name" value="His_kinase_dom"/>
</dbReference>
<dbReference type="EC" id="2.7.13.3" evidence="2"/>
<keyword evidence="11" id="KW-0472">Membrane</keyword>
<dbReference type="Proteomes" id="UP001596989">
    <property type="component" value="Unassembled WGS sequence"/>
</dbReference>
<comment type="caution">
    <text evidence="15">The sequence shown here is derived from an EMBL/GenBank/DDBJ whole genome shotgun (WGS) entry which is preliminary data.</text>
</comment>
<protein>
    <recommendedName>
        <fullName evidence="2">histidine kinase</fullName>
        <ecNumber evidence="2">2.7.13.3</ecNumber>
    </recommendedName>
</protein>
<dbReference type="PROSITE" id="PS50110">
    <property type="entry name" value="RESPONSE_REGULATORY"/>
    <property type="match status" value="1"/>
</dbReference>
<dbReference type="PANTHER" id="PTHR43047:SF72">
    <property type="entry name" value="OSMOSENSING HISTIDINE PROTEIN KINASE SLN1"/>
    <property type="match status" value="1"/>
</dbReference>
<dbReference type="SUPFAM" id="SSF52172">
    <property type="entry name" value="CheY-like"/>
    <property type="match status" value="1"/>
</dbReference>
<feature type="transmembrane region" description="Helical" evidence="11">
    <location>
        <begin position="222"/>
        <end position="248"/>
    </location>
</feature>
<evidence type="ECO:0000256" key="1">
    <source>
        <dbReference type="ARBA" id="ARBA00000085"/>
    </source>
</evidence>
<feature type="transmembrane region" description="Helical" evidence="11">
    <location>
        <begin position="290"/>
        <end position="307"/>
    </location>
</feature>
<dbReference type="RefSeq" id="WP_377566405.1">
    <property type="nucleotide sequence ID" value="NZ_JBHTJZ010000033.1"/>
</dbReference>
<keyword evidence="11" id="KW-1133">Transmembrane helix</keyword>
<dbReference type="SMART" id="SM00388">
    <property type="entry name" value="HisKA"/>
    <property type="match status" value="2"/>
</dbReference>
<evidence type="ECO:0000313" key="16">
    <source>
        <dbReference type="Proteomes" id="UP001596989"/>
    </source>
</evidence>
<feature type="transmembrane region" description="Helical" evidence="11">
    <location>
        <begin position="260"/>
        <end position="278"/>
    </location>
</feature>
<feature type="domain" description="Response regulatory" evidence="14">
    <location>
        <begin position="708"/>
        <end position="824"/>
    </location>
</feature>
<dbReference type="PRINTS" id="PR00344">
    <property type="entry name" value="BCTRLSENSOR"/>
</dbReference>
<feature type="chain" id="PRO_5046675672" description="histidine kinase" evidence="12">
    <location>
        <begin position="29"/>
        <end position="1102"/>
    </location>
</feature>
<dbReference type="Gene3D" id="2.60.40.2380">
    <property type="match status" value="1"/>
</dbReference>
<name>A0ABW3HUD8_9BACL</name>
<feature type="transmembrane region" description="Helical" evidence="11">
    <location>
        <begin position="349"/>
        <end position="368"/>
    </location>
</feature>
<dbReference type="InterPro" id="IPR011622">
    <property type="entry name" value="7TMR_DISM_rcpt_extracell_dom2"/>
</dbReference>
<evidence type="ECO:0000256" key="3">
    <source>
        <dbReference type="ARBA" id="ARBA00022553"/>
    </source>
</evidence>
<dbReference type="Gene3D" id="1.10.287.130">
    <property type="match status" value="2"/>
</dbReference>
<evidence type="ECO:0000313" key="15">
    <source>
        <dbReference type="EMBL" id="MFD0961131.1"/>
    </source>
</evidence>
<evidence type="ECO:0000256" key="4">
    <source>
        <dbReference type="ARBA" id="ARBA00022679"/>
    </source>
</evidence>
<evidence type="ECO:0000259" key="14">
    <source>
        <dbReference type="PROSITE" id="PS50110"/>
    </source>
</evidence>
<dbReference type="SMART" id="SM00387">
    <property type="entry name" value="HATPase_c"/>
    <property type="match status" value="2"/>
</dbReference>
<dbReference type="InterPro" id="IPR036890">
    <property type="entry name" value="HATPase_C_sf"/>
</dbReference>
<evidence type="ECO:0000256" key="9">
    <source>
        <dbReference type="PROSITE-ProRule" id="PRU00169"/>
    </source>
</evidence>
<dbReference type="SUPFAM" id="SSF47384">
    <property type="entry name" value="Homodimeric domain of signal transducing histidine kinase"/>
    <property type="match status" value="2"/>
</dbReference>
<dbReference type="CDD" id="cd17574">
    <property type="entry name" value="REC_OmpR"/>
    <property type="match status" value="1"/>
</dbReference>
<dbReference type="Gene3D" id="3.40.50.2300">
    <property type="match status" value="1"/>
</dbReference>
<evidence type="ECO:0000256" key="7">
    <source>
        <dbReference type="ARBA" id="ARBA00022840"/>
    </source>
</evidence>
<reference evidence="16" key="1">
    <citation type="journal article" date="2019" name="Int. J. Syst. Evol. Microbiol.">
        <title>The Global Catalogue of Microorganisms (GCM) 10K type strain sequencing project: providing services to taxonomists for standard genome sequencing and annotation.</title>
        <authorList>
            <consortium name="The Broad Institute Genomics Platform"/>
            <consortium name="The Broad Institute Genome Sequencing Center for Infectious Disease"/>
            <person name="Wu L."/>
            <person name="Ma J."/>
        </authorList>
    </citation>
    <scope>NUCLEOTIDE SEQUENCE [LARGE SCALE GENOMIC DNA]</scope>
    <source>
        <strain evidence="16">CCUG 59129</strain>
    </source>
</reference>
<feature type="domain" description="Histidine kinase" evidence="13">
    <location>
        <begin position="878"/>
        <end position="1100"/>
    </location>
</feature>
<keyword evidence="10" id="KW-0175">Coiled coil</keyword>
<keyword evidence="7 15" id="KW-0067">ATP-binding</keyword>
<evidence type="ECO:0000256" key="10">
    <source>
        <dbReference type="SAM" id="Coils"/>
    </source>
</evidence>
<evidence type="ECO:0000256" key="5">
    <source>
        <dbReference type="ARBA" id="ARBA00022741"/>
    </source>
</evidence>
<keyword evidence="12" id="KW-0732">Signal</keyword>
<dbReference type="EMBL" id="JBHTJZ010000033">
    <property type="protein sequence ID" value="MFD0961131.1"/>
    <property type="molecule type" value="Genomic_DNA"/>
</dbReference>
<feature type="transmembrane region" description="Helical" evidence="11">
    <location>
        <begin position="319"/>
        <end position="342"/>
    </location>
</feature>
<dbReference type="PANTHER" id="PTHR43047">
    <property type="entry name" value="TWO-COMPONENT HISTIDINE PROTEIN KINASE"/>
    <property type="match status" value="1"/>
</dbReference>
<dbReference type="Pfam" id="PF07696">
    <property type="entry name" value="7TMR-DISMED2"/>
    <property type="match status" value="1"/>
</dbReference>
<dbReference type="Pfam" id="PF07695">
    <property type="entry name" value="7TMR-DISM_7TM"/>
    <property type="match status" value="1"/>
</dbReference>
<dbReference type="InterPro" id="IPR003594">
    <property type="entry name" value="HATPase_dom"/>
</dbReference>
<proteinExistence type="predicted"/>
<dbReference type="Pfam" id="PF00072">
    <property type="entry name" value="Response_reg"/>
    <property type="match status" value="1"/>
</dbReference>
<dbReference type="SMART" id="SM00448">
    <property type="entry name" value="REC"/>
    <property type="match status" value="1"/>
</dbReference>
<dbReference type="GO" id="GO:0005524">
    <property type="term" value="F:ATP binding"/>
    <property type="evidence" value="ECO:0007669"/>
    <property type="project" value="UniProtKB-KW"/>
</dbReference>
<dbReference type="InterPro" id="IPR004358">
    <property type="entry name" value="Sig_transdc_His_kin-like_C"/>
</dbReference>
<dbReference type="InterPro" id="IPR011006">
    <property type="entry name" value="CheY-like_superfamily"/>
</dbReference>
<feature type="modified residue" description="4-aspartylphosphate" evidence="9">
    <location>
        <position position="757"/>
    </location>
</feature>
<evidence type="ECO:0000259" key="13">
    <source>
        <dbReference type="PROSITE" id="PS50109"/>
    </source>
</evidence>
<dbReference type="InterPro" id="IPR003661">
    <property type="entry name" value="HisK_dim/P_dom"/>
</dbReference>
<dbReference type="SUPFAM" id="SSF55874">
    <property type="entry name" value="ATPase domain of HSP90 chaperone/DNA topoisomerase II/histidine kinase"/>
    <property type="match status" value="2"/>
</dbReference>
<keyword evidence="5" id="KW-0547">Nucleotide-binding</keyword>
<feature type="signal peptide" evidence="12">
    <location>
        <begin position="1"/>
        <end position="28"/>
    </location>
</feature>
<dbReference type="Pfam" id="PF00512">
    <property type="entry name" value="HisKA"/>
    <property type="match status" value="2"/>
</dbReference>